<dbReference type="PANTHER" id="PTHR33116:SF84">
    <property type="entry name" value="RNA-DIRECTED DNA POLYMERASE"/>
    <property type="match status" value="1"/>
</dbReference>
<dbReference type="InParanoid" id="A0A6I9UJ39"/>
<evidence type="ECO:0000313" key="2">
    <source>
        <dbReference type="Proteomes" id="UP000504604"/>
    </source>
</evidence>
<protein>
    <submittedName>
        <fullName evidence="3">Uncharacterized protein LOC105179931</fullName>
    </submittedName>
</protein>
<dbReference type="PANTHER" id="PTHR33116">
    <property type="entry name" value="REVERSE TRANSCRIPTASE ZINC-BINDING DOMAIN-CONTAINING PROTEIN-RELATED-RELATED"/>
    <property type="match status" value="1"/>
</dbReference>
<dbReference type="Pfam" id="PF00078">
    <property type="entry name" value="RVT_1"/>
    <property type="match status" value="1"/>
</dbReference>
<reference evidence="3" key="1">
    <citation type="submission" date="2025-08" db="UniProtKB">
        <authorList>
            <consortium name="RefSeq"/>
        </authorList>
    </citation>
    <scope>IDENTIFICATION</scope>
</reference>
<organism evidence="2 3">
    <name type="scientific">Sesamum indicum</name>
    <name type="common">Oriental sesame</name>
    <name type="synonym">Sesamum orientale</name>
    <dbReference type="NCBI Taxonomy" id="4182"/>
    <lineage>
        <taxon>Eukaryota</taxon>
        <taxon>Viridiplantae</taxon>
        <taxon>Streptophyta</taxon>
        <taxon>Embryophyta</taxon>
        <taxon>Tracheophyta</taxon>
        <taxon>Spermatophyta</taxon>
        <taxon>Magnoliopsida</taxon>
        <taxon>eudicotyledons</taxon>
        <taxon>Gunneridae</taxon>
        <taxon>Pentapetalae</taxon>
        <taxon>asterids</taxon>
        <taxon>lamiids</taxon>
        <taxon>Lamiales</taxon>
        <taxon>Pedaliaceae</taxon>
        <taxon>Sesamum</taxon>
    </lineage>
</organism>
<evidence type="ECO:0000259" key="1">
    <source>
        <dbReference type="PROSITE" id="PS50878"/>
    </source>
</evidence>
<dbReference type="Gene3D" id="3.60.10.10">
    <property type="entry name" value="Endonuclease/exonuclease/phosphatase"/>
    <property type="match status" value="1"/>
</dbReference>
<gene>
    <name evidence="3" type="primary">LOC105179931</name>
</gene>
<dbReference type="InterPro" id="IPR000477">
    <property type="entry name" value="RT_dom"/>
</dbReference>
<accession>A0A6I9UJ39</accession>
<dbReference type="Pfam" id="PF13966">
    <property type="entry name" value="zf-RVT"/>
    <property type="match status" value="1"/>
</dbReference>
<feature type="domain" description="Reverse transcriptase" evidence="1">
    <location>
        <begin position="428"/>
        <end position="707"/>
    </location>
</feature>
<dbReference type="GO" id="GO:0003824">
    <property type="term" value="F:catalytic activity"/>
    <property type="evidence" value="ECO:0007669"/>
    <property type="project" value="InterPro"/>
</dbReference>
<sequence>MLNLAIWNVRGLNKRDHQLAVKDIIAEFRLHFIGLLATRVRINNCANIQSFLMPHWKWFMDYDNVGNRIWIAWDYNYVDVDIIEVGNQFIHYRTNIRALLDFVDITIVYGATEITDRRELWASLECLALQCINTRWLVGGDFNAVRDLSEGEWYTWHNRSAGPRNLWKRLDRILTNDTWTVRFPLVFYQCLTPRTSDHSPMVINGDNQQRFGGMFRFDNFLTLSPDFIPTVQSIWQHQIMGVPMFSVTRKLKAQVLVSSHRQDELFLLFEHCSRLVYAKAAELERIMLQQRAKMEWMKGGDQCSKVIFCKIAQRRTARRILQINDAQGITITEPNAVIHEFISYYQSLLGGDRRQRVIDLRFLRPWARHIITTEEAGYLLEPFSAEDIKRAVFDIGEDKAPGPDGYSSGFYKNAWPVVGQEVTKAVLEFFSTGKILKQINSTILTVIPKVHSPTSVTDFRPISCCNVLYKIIAKLIVQKLSVVLDKIITPCQAAFVPGRSIGDNVMLAQELFTGYNQARLPPRCALKVDIRKAYDTVEWDFLLSVLQLFGFPEIFSRWIEECISSPSFSVGMNRKPHGYFAGARGLRQGDLLSPYLFVLVMEILHMGILQLIEQDMNFAFHWKCADLRLFQLGFADDLLLFCRANTESVWVFKSGLDRFADWSGLRLNVEKSHIIISGSAQNIREELLTVLGFQEGHLQMRYLGLPLISSRLTIADCQPLLSKIDARINGWEGLALSYAGRVQIIKSVLVALGVYWASAFILPKGVIKDIEKRLRVFLWRGTGNSGYPKVAWKEICKPKEEGGLGLKDMRTLNRALMCKKLCEVIRCDRTSIWVEWLRHGCLRDDSIWTIPENRGPLGWRKILRLRGWLRSVVEYRIGNGNNFLLWKDPWHHLGPLLDRFPRGPNSLGLHESTKLSSVIYEGHWHWPLITDMECVEITHVLPRIHGGTDRIIWKGSSGKPTTQEFYRAMIPAGPKVGWNSLLSGSLKIPRHLFILWLAILEKLATTDKPWLSHLGCCVLCNEDMVESHNHLFFHCRFSRRCLSSIRRIVQFQWPNRDWVRDVEWGARKWRGKHIINISYRCLLGSCVYHIWRERNLRRFEHEERPSSVVANLIVEDVRQRILSIKLPSSISTCALYRLWRIPWPVEGSA</sequence>
<dbReference type="SUPFAM" id="SSF56672">
    <property type="entry name" value="DNA/RNA polymerases"/>
    <property type="match status" value="1"/>
</dbReference>
<evidence type="ECO:0000313" key="3">
    <source>
        <dbReference type="RefSeq" id="XP_011101886.1"/>
    </source>
</evidence>
<dbReference type="Proteomes" id="UP000504604">
    <property type="component" value="Unplaced"/>
</dbReference>
<dbReference type="GeneID" id="105179931"/>
<dbReference type="KEGG" id="sind:105179931"/>
<dbReference type="InterPro" id="IPR026960">
    <property type="entry name" value="RVT-Znf"/>
</dbReference>
<dbReference type="InterPro" id="IPR036691">
    <property type="entry name" value="Endo/exonu/phosph_ase_sf"/>
</dbReference>
<dbReference type="RefSeq" id="XP_011101886.1">
    <property type="nucleotide sequence ID" value="XM_011103584.1"/>
</dbReference>
<dbReference type="SUPFAM" id="SSF56219">
    <property type="entry name" value="DNase I-like"/>
    <property type="match status" value="1"/>
</dbReference>
<dbReference type="InterPro" id="IPR043502">
    <property type="entry name" value="DNA/RNA_pol_sf"/>
</dbReference>
<dbReference type="Pfam" id="PF03372">
    <property type="entry name" value="Exo_endo_phos"/>
    <property type="match status" value="1"/>
</dbReference>
<dbReference type="PROSITE" id="PS50878">
    <property type="entry name" value="RT_POL"/>
    <property type="match status" value="1"/>
</dbReference>
<dbReference type="InterPro" id="IPR005135">
    <property type="entry name" value="Endo/exonuclease/phosphatase"/>
</dbReference>
<keyword evidence="2" id="KW-1185">Reference proteome</keyword>
<proteinExistence type="predicted"/>
<name>A0A6I9UJ39_SESIN</name>
<dbReference type="AlphaFoldDB" id="A0A6I9UJ39"/>
<dbReference type="CDD" id="cd01650">
    <property type="entry name" value="RT_nLTR_like"/>
    <property type="match status" value="1"/>
</dbReference>
<dbReference type="OrthoDB" id="1747049at2759"/>